<protein>
    <recommendedName>
        <fullName evidence="3">KAP NTPase domain-containing protein</fullName>
    </recommendedName>
</protein>
<accession>A0ABY6HZ23</accession>
<evidence type="ECO:0000313" key="2">
    <source>
        <dbReference type="Proteomes" id="UP001208689"/>
    </source>
</evidence>
<name>A0ABY6HZ23_9ARCH</name>
<reference evidence="1" key="1">
    <citation type="submission" date="2022-09" db="EMBL/GenBank/DDBJ databases">
        <title>Actin cytoskeleton and complex cell architecture in an #Asgard archaeon.</title>
        <authorList>
            <person name="Ponce Toledo R.I."/>
            <person name="Schleper C."/>
            <person name="Rodrigues Oliveira T."/>
            <person name="Wollweber F."/>
            <person name="Xu J."/>
            <person name="Rittmann S."/>
            <person name="Klingl A."/>
            <person name="Pilhofer M."/>
        </authorList>
    </citation>
    <scope>NUCLEOTIDE SEQUENCE</scope>
    <source>
        <strain evidence="1">B-35</strain>
    </source>
</reference>
<dbReference type="EMBL" id="CP104013">
    <property type="protein sequence ID" value="UYP48773.1"/>
    <property type="molecule type" value="Genomic_DNA"/>
</dbReference>
<dbReference type="InterPro" id="IPR027417">
    <property type="entry name" value="P-loop_NTPase"/>
</dbReference>
<keyword evidence="2" id="KW-1185">Reference proteome</keyword>
<proteinExistence type="predicted"/>
<dbReference type="Proteomes" id="UP001208689">
    <property type="component" value="Chromosome"/>
</dbReference>
<evidence type="ECO:0008006" key="3">
    <source>
        <dbReference type="Google" id="ProtNLM"/>
    </source>
</evidence>
<evidence type="ECO:0000313" key="1">
    <source>
        <dbReference type="EMBL" id="UYP48773.1"/>
    </source>
</evidence>
<organism evidence="1 2">
    <name type="scientific">Candidatus Lokiarchaeum ossiferum</name>
    <dbReference type="NCBI Taxonomy" id="2951803"/>
    <lineage>
        <taxon>Archaea</taxon>
        <taxon>Promethearchaeati</taxon>
        <taxon>Promethearchaeota</taxon>
        <taxon>Promethearchaeia</taxon>
        <taxon>Promethearchaeales</taxon>
        <taxon>Promethearchaeaceae</taxon>
        <taxon>Candidatus Lokiarchaeum</taxon>
    </lineage>
</organism>
<sequence length="400" mass="46462">MESPQGKKFLRILQNSLSPFENFVAKLDIDEPLNLVDNRQYIIKQLIDLLNFENPAKIIPIAGDTGQGKTYICWEIKKNLQIHGSPIFFQVPANSKLFYYDLYTKIIEEIGAEKLRDITTKISNRWGASEIKYGLFRTTNSEKVISRAKLTTRYKWSKYPKELEDCIRAIIIHAMDPEASHLAERWLLGEIMDSDELFFLGIENNLSAKVVAEELLKLIADYLDDGIYLIYDDLDKNWVNFSHIQDIDDDWANSLEEDSPDVSSSSTDISFFEQLVQVLNELNKVKIVFTMDYSSKDEILSHFPESIADFISPIIPLNNFSSRDTKQYYKEALKLYLKKNQMDYDLKNPLFPLNEIILKGVFRKIHGNPRLVIREFQQIFDEIIFDGVSISELEAKYSLY</sequence>
<dbReference type="SUPFAM" id="SSF52540">
    <property type="entry name" value="P-loop containing nucleoside triphosphate hydrolases"/>
    <property type="match status" value="1"/>
</dbReference>
<gene>
    <name evidence="1" type="ORF">NEF87_005058</name>
</gene>